<dbReference type="SUPFAM" id="SSF55874">
    <property type="entry name" value="ATPase domain of HSP90 chaperone/DNA topoisomerase II/histidine kinase"/>
    <property type="match status" value="1"/>
</dbReference>
<proteinExistence type="predicted"/>
<evidence type="ECO:0000313" key="14">
    <source>
        <dbReference type="EMBL" id="RRJ27173.1"/>
    </source>
</evidence>
<dbReference type="AlphaFoldDB" id="A0A3P3R3J8"/>
<evidence type="ECO:0000259" key="13">
    <source>
        <dbReference type="PROSITE" id="PS50109"/>
    </source>
</evidence>
<evidence type="ECO:0000313" key="15">
    <source>
        <dbReference type="Proteomes" id="UP000272490"/>
    </source>
</evidence>
<keyword evidence="4" id="KW-1003">Cell membrane</keyword>
<dbReference type="InterPro" id="IPR003594">
    <property type="entry name" value="HATPase_dom"/>
</dbReference>
<feature type="transmembrane region" description="Helical" evidence="12">
    <location>
        <begin position="38"/>
        <end position="59"/>
    </location>
</feature>
<comment type="caution">
    <text evidence="14">The sequence shown here is derived from an EMBL/GenBank/DDBJ whole genome shotgun (WGS) entry which is preliminary data.</text>
</comment>
<dbReference type="GO" id="GO:0005886">
    <property type="term" value="C:plasma membrane"/>
    <property type="evidence" value="ECO:0007669"/>
    <property type="project" value="UniProtKB-SubCell"/>
</dbReference>
<reference evidence="14 15" key="1">
    <citation type="submission" date="2018-11" db="EMBL/GenBank/DDBJ databases">
        <title>Genome sequencing of Lachnoanaerobaculum sp. KCOM 2030 (= ChDC B114).</title>
        <authorList>
            <person name="Kook J.-K."/>
            <person name="Park S.-N."/>
            <person name="Lim Y.K."/>
        </authorList>
    </citation>
    <scope>NUCLEOTIDE SEQUENCE [LARGE SCALE GENOMIC DNA]</scope>
    <source>
        <strain evidence="14 15">KCOM 2030</strain>
    </source>
</reference>
<keyword evidence="6 12" id="KW-0812">Transmembrane</keyword>
<evidence type="ECO:0000256" key="5">
    <source>
        <dbReference type="ARBA" id="ARBA00022679"/>
    </source>
</evidence>
<dbReference type="InterPro" id="IPR036890">
    <property type="entry name" value="HATPase_C_sf"/>
</dbReference>
<protein>
    <recommendedName>
        <fullName evidence="3">histidine kinase</fullName>
        <ecNumber evidence="3">2.7.13.3</ecNumber>
    </recommendedName>
</protein>
<evidence type="ECO:0000256" key="12">
    <source>
        <dbReference type="SAM" id="Phobius"/>
    </source>
</evidence>
<dbReference type="PANTHER" id="PTHR45453:SF2">
    <property type="entry name" value="HISTIDINE KINASE"/>
    <property type="match status" value="1"/>
</dbReference>
<dbReference type="InterPro" id="IPR005467">
    <property type="entry name" value="His_kinase_dom"/>
</dbReference>
<dbReference type="RefSeq" id="WP_128673515.1">
    <property type="nucleotide sequence ID" value="NZ_RRCO01000001.1"/>
</dbReference>
<dbReference type="Pfam" id="PF02518">
    <property type="entry name" value="HATPase_c"/>
    <property type="match status" value="1"/>
</dbReference>
<comment type="catalytic activity">
    <reaction evidence="1">
        <text>ATP + protein L-histidine = ADP + protein N-phospho-L-histidine.</text>
        <dbReference type="EC" id="2.7.13.3"/>
    </reaction>
</comment>
<gene>
    <name evidence="14" type="ORF">EHV10_04025</name>
</gene>
<feature type="coiled-coil region" evidence="11">
    <location>
        <begin position="64"/>
        <end position="91"/>
    </location>
</feature>
<keyword evidence="11" id="KW-0175">Coiled coil</keyword>
<evidence type="ECO:0000256" key="6">
    <source>
        <dbReference type="ARBA" id="ARBA00022692"/>
    </source>
</evidence>
<keyword evidence="7 14" id="KW-0418">Kinase</keyword>
<evidence type="ECO:0000256" key="4">
    <source>
        <dbReference type="ARBA" id="ARBA00022475"/>
    </source>
</evidence>
<dbReference type="Proteomes" id="UP000272490">
    <property type="component" value="Unassembled WGS sequence"/>
</dbReference>
<evidence type="ECO:0000256" key="2">
    <source>
        <dbReference type="ARBA" id="ARBA00004651"/>
    </source>
</evidence>
<dbReference type="EMBL" id="RRCO01000001">
    <property type="protein sequence ID" value="RRJ27173.1"/>
    <property type="molecule type" value="Genomic_DNA"/>
</dbReference>
<accession>A0A3P3R3J8</accession>
<dbReference type="GO" id="GO:0016036">
    <property type="term" value="P:cellular response to phosphate starvation"/>
    <property type="evidence" value="ECO:0007669"/>
    <property type="project" value="TreeGrafter"/>
</dbReference>
<evidence type="ECO:0000256" key="8">
    <source>
        <dbReference type="ARBA" id="ARBA00022989"/>
    </source>
</evidence>
<keyword evidence="10 12" id="KW-0472">Membrane</keyword>
<keyword evidence="5" id="KW-0808">Transferase</keyword>
<dbReference type="EC" id="2.7.13.3" evidence="3"/>
<sequence length="303" mass="35588">MNRLWSFLKSEYRIFITLLYVCLIFGGVFLFANFDMQYFILSLELILFCMLVFLIIEWISYVKREKMSEEIERLKIENNTLRNKIIDERKDLEEYFLLWIHQIKTPITVCNLILDKAVADKRLKEQMFYIEEYTNMAMNYLKLKDRSTDMDIYEVDLDEVLNSVIKKYSLIFIEKKIKLEYIKTGERVVSDAKWLSIILEQIISNALKYTKHGSISIVYDKELAKLSIKDTGIGIPSKDIRKIFDRGYSGFNGRMNEKSSGLGLYMVGKAAEILNIEIEVKSELNVGSEFSFIFKSKSNLTNM</sequence>
<comment type="subcellular location">
    <subcellularLocation>
        <location evidence="2">Cell membrane</location>
        <topology evidence="2">Multi-pass membrane protein</topology>
    </subcellularLocation>
</comment>
<organism evidence="14 15">
    <name type="scientific">Lachnoanaerobaculum gingivalis</name>
    <dbReference type="NCBI Taxonomy" id="2490855"/>
    <lineage>
        <taxon>Bacteria</taxon>
        <taxon>Bacillati</taxon>
        <taxon>Bacillota</taxon>
        <taxon>Clostridia</taxon>
        <taxon>Lachnospirales</taxon>
        <taxon>Lachnospiraceae</taxon>
        <taxon>Lachnoanaerobaculum</taxon>
    </lineage>
</organism>
<evidence type="ECO:0000256" key="11">
    <source>
        <dbReference type="SAM" id="Coils"/>
    </source>
</evidence>
<dbReference type="PROSITE" id="PS50109">
    <property type="entry name" value="HIS_KIN"/>
    <property type="match status" value="1"/>
</dbReference>
<dbReference type="Gene3D" id="3.30.565.10">
    <property type="entry name" value="Histidine kinase-like ATPase, C-terminal domain"/>
    <property type="match status" value="1"/>
</dbReference>
<dbReference type="InterPro" id="IPR050351">
    <property type="entry name" value="BphY/WalK/GraS-like"/>
</dbReference>
<dbReference type="PANTHER" id="PTHR45453">
    <property type="entry name" value="PHOSPHATE REGULON SENSOR PROTEIN PHOR"/>
    <property type="match status" value="1"/>
</dbReference>
<dbReference type="GO" id="GO:0004721">
    <property type="term" value="F:phosphoprotein phosphatase activity"/>
    <property type="evidence" value="ECO:0007669"/>
    <property type="project" value="TreeGrafter"/>
</dbReference>
<keyword evidence="15" id="KW-1185">Reference proteome</keyword>
<evidence type="ECO:0000256" key="10">
    <source>
        <dbReference type="ARBA" id="ARBA00023136"/>
    </source>
</evidence>
<evidence type="ECO:0000256" key="7">
    <source>
        <dbReference type="ARBA" id="ARBA00022777"/>
    </source>
</evidence>
<dbReference type="OrthoDB" id="9780487at2"/>
<evidence type="ECO:0000256" key="3">
    <source>
        <dbReference type="ARBA" id="ARBA00012438"/>
    </source>
</evidence>
<evidence type="ECO:0000256" key="1">
    <source>
        <dbReference type="ARBA" id="ARBA00000085"/>
    </source>
</evidence>
<keyword evidence="8 12" id="KW-1133">Transmembrane helix</keyword>
<dbReference type="GO" id="GO:0000155">
    <property type="term" value="F:phosphorelay sensor kinase activity"/>
    <property type="evidence" value="ECO:0007669"/>
    <property type="project" value="TreeGrafter"/>
</dbReference>
<feature type="domain" description="Histidine kinase" evidence="13">
    <location>
        <begin position="98"/>
        <end position="298"/>
    </location>
</feature>
<keyword evidence="9" id="KW-0902">Two-component regulatory system</keyword>
<evidence type="ECO:0000256" key="9">
    <source>
        <dbReference type="ARBA" id="ARBA00023012"/>
    </source>
</evidence>
<feature type="transmembrane region" description="Helical" evidence="12">
    <location>
        <begin position="12"/>
        <end position="32"/>
    </location>
</feature>
<dbReference type="SMART" id="SM00387">
    <property type="entry name" value="HATPase_c"/>
    <property type="match status" value="1"/>
</dbReference>
<name>A0A3P3R3J8_9FIRM</name>